<feature type="domain" description="Beta-mannosidase-like galactose-binding" evidence="8">
    <location>
        <begin position="168"/>
        <end position="242"/>
    </location>
</feature>
<dbReference type="EMBL" id="SGXA01000002">
    <property type="protein sequence ID" value="RZS72679.1"/>
    <property type="molecule type" value="Genomic_DNA"/>
</dbReference>
<dbReference type="OrthoDB" id="9801077at2"/>
<keyword evidence="3" id="KW-0326">Glycosidase</keyword>
<dbReference type="InterPro" id="IPR013783">
    <property type="entry name" value="Ig-like_fold"/>
</dbReference>
<feature type="domain" description="Glycoside hydrolase family 2 catalytic" evidence="5">
    <location>
        <begin position="387"/>
        <end position="547"/>
    </location>
</feature>
<evidence type="ECO:0000259" key="7">
    <source>
        <dbReference type="Pfam" id="PF18565"/>
    </source>
</evidence>
<dbReference type="NCBIfam" id="NF041463">
    <property type="entry name" value="GalB"/>
    <property type="match status" value="1"/>
</dbReference>
<reference evidence="9 10" key="1">
    <citation type="submission" date="2019-02" db="EMBL/GenBank/DDBJ databases">
        <title>Genomic Encyclopedia of Type Strains, Phase IV (KMG-IV): sequencing the most valuable type-strain genomes for metagenomic binning, comparative biology and taxonomic classification.</title>
        <authorList>
            <person name="Goeker M."/>
        </authorList>
    </citation>
    <scope>NUCLEOTIDE SEQUENCE [LARGE SCALE GENOMIC DNA]</scope>
    <source>
        <strain evidence="9 10">DSM 18116</strain>
    </source>
</reference>
<dbReference type="Gene3D" id="2.60.120.260">
    <property type="entry name" value="Galactose-binding domain-like"/>
    <property type="match status" value="1"/>
</dbReference>
<dbReference type="InterPro" id="IPR036156">
    <property type="entry name" value="Beta-gal/glucu_dom_sf"/>
</dbReference>
<dbReference type="Proteomes" id="UP000293874">
    <property type="component" value="Unassembled WGS sequence"/>
</dbReference>
<dbReference type="Pfam" id="PF16355">
    <property type="entry name" value="DUF4982"/>
    <property type="match status" value="1"/>
</dbReference>
<evidence type="ECO:0000259" key="4">
    <source>
        <dbReference type="Pfam" id="PF00703"/>
    </source>
</evidence>
<dbReference type="GO" id="GO:0005975">
    <property type="term" value="P:carbohydrate metabolic process"/>
    <property type="evidence" value="ECO:0007669"/>
    <property type="project" value="InterPro"/>
</dbReference>
<evidence type="ECO:0000256" key="2">
    <source>
        <dbReference type="ARBA" id="ARBA00022801"/>
    </source>
</evidence>
<feature type="domain" description="DUF4982" evidence="6">
    <location>
        <begin position="727"/>
        <end position="786"/>
    </location>
</feature>
<gene>
    <name evidence="9" type="ORF">EV199_4602</name>
</gene>
<evidence type="ECO:0000313" key="9">
    <source>
        <dbReference type="EMBL" id="RZS72679.1"/>
    </source>
</evidence>
<evidence type="ECO:0000313" key="10">
    <source>
        <dbReference type="Proteomes" id="UP000293874"/>
    </source>
</evidence>
<dbReference type="Pfam" id="PF18565">
    <property type="entry name" value="Glyco_hydro2_C5"/>
    <property type="match status" value="1"/>
</dbReference>
<comment type="caution">
    <text evidence="9">The sequence shown here is derived from an EMBL/GenBank/DDBJ whole genome shotgun (WGS) entry which is preliminary data.</text>
</comment>
<dbReference type="GO" id="GO:0004553">
    <property type="term" value="F:hydrolase activity, hydrolyzing O-glycosyl compounds"/>
    <property type="evidence" value="ECO:0007669"/>
    <property type="project" value="InterPro"/>
</dbReference>
<dbReference type="SUPFAM" id="SSF49785">
    <property type="entry name" value="Galactose-binding domain-like"/>
    <property type="match status" value="1"/>
</dbReference>
<dbReference type="PANTHER" id="PTHR42732">
    <property type="entry name" value="BETA-GALACTOSIDASE"/>
    <property type="match status" value="1"/>
</dbReference>
<keyword evidence="10" id="KW-1185">Reference proteome</keyword>
<dbReference type="PRINTS" id="PR00132">
    <property type="entry name" value="GLHYDRLASE2"/>
</dbReference>
<dbReference type="InterPro" id="IPR006101">
    <property type="entry name" value="Glyco_hydro_2"/>
</dbReference>
<accession>A0A4Q7MX62</accession>
<dbReference type="InterPro" id="IPR054593">
    <property type="entry name" value="Beta-mannosidase-like_N2"/>
</dbReference>
<protein>
    <submittedName>
        <fullName evidence="9">Beta-galactosidase</fullName>
    </submittedName>
</protein>
<evidence type="ECO:0000256" key="1">
    <source>
        <dbReference type="ARBA" id="ARBA00007401"/>
    </source>
</evidence>
<feature type="domain" description="Glycoside hydrolase family 2" evidence="7">
    <location>
        <begin position="799"/>
        <end position="901"/>
    </location>
</feature>
<dbReference type="SUPFAM" id="SSF51445">
    <property type="entry name" value="(Trans)glycosidases"/>
    <property type="match status" value="1"/>
</dbReference>
<dbReference type="PANTHER" id="PTHR42732:SF1">
    <property type="entry name" value="BETA-MANNOSIDASE"/>
    <property type="match status" value="1"/>
</dbReference>
<evidence type="ECO:0000259" key="5">
    <source>
        <dbReference type="Pfam" id="PF02836"/>
    </source>
</evidence>
<dbReference type="Pfam" id="PF22666">
    <property type="entry name" value="Glyco_hydro_2_N2"/>
    <property type="match status" value="1"/>
</dbReference>
<dbReference type="PROSITE" id="PS00608">
    <property type="entry name" value="GLYCOSYL_HYDROL_F2_2"/>
    <property type="match status" value="1"/>
</dbReference>
<evidence type="ECO:0000259" key="6">
    <source>
        <dbReference type="Pfam" id="PF16355"/>
    </source>
</evidence>
<evidence type="ECO:0000259" key="8">
    <source>
        <dbReference type="Pfam" id="PF22666"/>
    </source>
</evidence>
<dbReference type="Pfam" id="PF00703">
    <property type="entry name" value="Glyco_hydro_2"/>
    <property type="match status" value="1"/>
</dbReference>
<feature type="domain" description="Glycoside hydrolase family 2 immunoglobulin-like beta-sandwich" evidence="4">
    <location>
        <begin position="268"/>
        <end position="378"/>
    </location>
</feature>
<dbReference type="InterPro" id="IPR051913">
    <property type="entry name" value="GH2_Domain-Containing"/>
</dbReference>
<dbReference type="Gene3D" id="2.60.40.10">
    <property type="entry name" value="Immunoglobulins"/>
    <property type="match status" value="3"/>
</dbReference>
<dbReference type="InterPro" id="IPR032311">
    <property type="entry name" value="DUF4982"/>
</dbReference>
<dbReference type="InterPro" id="IPR017853">
    <property type="entry name" value="GH"/>
</dbReference>
<dbReference type="Pfam" id="PF02836">
    <property type="entry name" value="Glyco_hydro_2_C"/>
    <property type="match status" value="1"/>
</dbReference>
<organism evidence="9 10">
    <name type="scientific">Pseudobacter ginsenosidimutans</name>
    <dbReference type="NCBI Taxonomy" id="661488"/>
    <lineage>
        <taxon>Bacteria</taxon>
        <taxon>Pseudomonadati</taxon>
        <taxon>Bacteroidota</taxon>
        <taxon>Chitinophagia</taxon>
        <taxon>Chitinophagales</taxon>
        <taxon>Chitinophagaceae</taxon>
        <taxon>Pseudobacter</taxon>
    </lineage>
</organism>
<name>A0A4Q7MX62_9BACT</name>
<proteinExistence type="inferred from homology"/>
<dbReference type="SUPFAM" id="SSF49303">
    <property type="entry name" value="beta-Galactosidase/glucuronidase domain"/>
    <property type="match status" value="1"/>
</dbReference>
<keyword evidence="2" id="KW-0378">Hydrolase</keyword>
<dbReference type="InterPro" id="IPR006102">
    <property type="entry name" value="Ig-like_GH2"/>
</dbReference>
<dbReference type="InterPro" id="IPR008979">
    <property type="entry name" value="Galactose-bd-like_sf"/>
</dbReference>
<dbReference type="Gene3D" id="3.20.20.80">
    <property type="entry name" value="Glycosidases"/>
    <property type="match status" value="1"/>
</dbReference>
<dbReference type="RefSeq" id="WP_130543071.1">
    <property type="nucleotide sequence ID" value="NZ_CP042431.1"/>
</dbReference>
<comment type="similarity">
    <text evidence="1">Belongs to the glycosyl hydrolase 2 family.</text>
</comment>
<dbReference type="InterPro" id="IPR040605">
    <property type="entry name" value="Glyco_hydro2_dom5"/>
</dbReference>
<dbReference type="AlphaFoldDB" id="A0A4Q7MX62"/>
<evidence type="ECO:0000256" key="3">
    <source>
        <dbReference type="ARBA" id="ARBA00023295"/>
    </source>
</evidence>
<dbReference type="InterPro" id="IPR023232">
    <property type="entry name" value="Glyco_hydro_2_AS"/>
</dbReference>
<dbReference type="InterPro" id="IPR048229">
    <property type="entry name" value="GalB-like"/>
</dbReference>
<sequence length="906" mass="100786">MMKLSVLRLNYSRMVLILSCFFLLEGLKAQQKNRERININEGWQFMRYEGEADSLIYDERPQIFDRNDNKVADTRATEERTVTSSGRALKKWILPSANDFISDPSRHHQRPPGNPGSNFPFVQAGFDDAKWKKINLPHDWAIAGPFYSEENAIVGGGMGRLPVQGVAWYRKKISIPSSDKGRRIFLDIDGAMSYAMVWLNGNLVGGWPYGYNSFRLDLTPYIKYGAANQLAIRIDNPTNSARWYPGAGLYRNVWLVKTNPVHVAQWGTFIATKQISSAAATIDIAVQIENRTGAHEKIEVNTDIFSSVKNGKKIASTGISVLTINANTKSKAEASLTVKDPKLWGPPPAQKPNLYLAVTSLYKNGKLIDRYETPFGIRDVQFDPEKGVIVNGMPMRIQGVNQHHDLGALGAAFNLRAAERQLGILQELGCNAIRLAHNPPAPELLDLTDRMGFLVIDEVHDCWEKGKTPLDFHLIFPDWYEADTRSFVRRDRNHPSIISWSFGNEVGEQYTDQAGAAWAKKLQDIVKEEDPARPTTASMNFAKPDMPFSGNMDIISLNYQGEGIRDAPAYAHLKGIKTSPLYPAFHEKFPGKLILSSETASALSSRGTYLFPVVEGNSAPVSEGVGGNGKLQQVSAYELYTAAFGASPDKVFASQDQHPYVAGEFVWSGWDYLGEPTPYYSARSSYSGIIDLAGFPKDRYYLYQSRWKPEHPMVHILPHWNWPERRGQITPVHVFTSGDEAELFLNGRSLGKKKKGKYEYRLRWDDIVYQPGELKVIAYKNGAKWAEETIRTTGKPVALQLKADRSKIAADGNDLSFITVSVNDENGLAVPDALNEINLEIEGPGEIIAMDNGDPADLSPFISSPKKLYAGLLLVIVKAKTGKTGTLVLKAASPELKPANLVIQSE</sequence>
<dbReference type="InterPro" id="IPR006103">
    <property type="entry name" value="Glyco_hydro_2_cat"/>
</dbReference>